<sequence>MPHDISTVACARRPGFKLEKLKRYTAKDAEETYLVPHWAAGFFRVGEDGELEVTPLGPKGPSASLYEIVQDLRDEGRPLPVMLRFPQILEARVVALNEAFRRAIEKYRYQGSYQGLFPVKVNQRRIVVETVARAGKPYAYGLEAGSKAELTLILAQDLHKEALIACNGFKDDDFVRLALMGKKLGKNVVITLEKFAELERVIKIARELSVEPQIGIRYKLKTKGSGQWEESGGESAKFGFTTPEIVRAVDLLAEAGLLGSIAMLHAHIGSQVTDIRRIKQAVREIAQTYVQLRKLGAPVRYLNLGGGLAVDYDGSKTAFYASANYTLEEYAEDLVYVTRDICDGHGEPHPVLVTESGRAVTAYHSVLVLEVIDTIRPPGEERVEVPKNAHPVVQEMLELARSISAKNYREVYHDAFANKDTVLSLYDLGLISLRDRAAAEALFYQIARKTLQFAQEFDYPADELEDLQKMLADKLVCNFSLFQSLPDTWAIKQMFPIVPLSRLNERPTREATLVDITCDSDGRIDRFIDTHDVRHTLPVHEIRPGEPYYLGVFLTGAYQDVLGMSHNLFGRIGEAHVVVGEGGYEIERFILGEKARRVIEKMGYEEGELAEAVEKLVRSSRKLTPAEKGAFMELYARELVGYTYLEE</sequence>
<dbReference type="PROSITE" id="PS00878">
    <property type="entry name" value="ODR_DC_2_1"/>
    <property type="match status" value="1"/>
</dbReference>
<organism evidence="18 19">
    <name type="scientific">Meiothermus luteus</name>
    <dbReference type="NCBI Taxonomy" id="2026184"/>
    <lineage>
        <taxon>Bacteria</taxon>
        <taxon>Thermotogati</taxon>
        <taxon>Deinococcota</taxon>
        <taxon>Deinococci</taxon>
        <taxon>Thermales</taxon>
        <taxon>Thermaceae</taxon>
        <taxon>Meiothermus</taxon>
    </lineage>
</organism>
<dbReference type="SUPFAM" id="SSF50621">
    <property type="entry name" value="Alanine racemase C-terminal domain-like"/>
    <property type="match status" value="1"/>
</dbReference>
<dbReference type="NCBIfam" id="TIGR01273">
    <property type="entry name" value="speA"/>
    <property type="match status" value="1"/>
</dbReference>
<dbReference type="NCBIfam" id="NF003763">
    <property type="entry name" value="PRK05354.1"/>
    <property type="match status" value="1"/>
</dbReference>
<keyword evidence="11 12" id="KW-0456">Lyase</keyword>
<comment type="caution">
    <text evidence="12">Lacks conserved residue(s) required for the propagation of feature annotation.</text>
</comment>
<evidence type="ECO:0000256" key="5">
    <source>
        <dbReference type="ARBA" id="ARBA00022723"/>
    </source>
</evidence>
<feature type="domain" description="Orn/DAP/Arg decarboxylase 2 N-terminal" evidence="15">
    <location>
        <begin position="98"/>
        <end position="362"/>
    </location>
</feature>
<dbReference type="GO" id="GO:0008792">
    <property type="term" value="F:arginine decarboxylase activity"/>
    <property type="evidence" value="ECO:0007669"/>
    <property type="project" value="UniProtKB-UniRule"/>
</dbReference>
<evidence type="ECO:0000256" key="3">
    <source>
        <dbReference type="ARBA" id="ARBA00002257"/>
    </source>
</evidence>
<dbReference type="AlphaFoldDB" id="A0A399ERB2"/>
<evidence type="ECO:0000256" key="4">
    <source>
        <dbReference type="ARBA" id="ARBA00008357"/>
    </source>
</evidence>
<dbReference type="Pfam" id="PF17944">
    <property type="entry name" value="Arg_decarbox_C"/>
    <property type="match status" value="1"/>
</dbReference>
<evidence type="ECO:0000256" key="7">
    <source>
        <dbReference type="ARBA" id="ARBA00022842"/>
    </source>
</evidence>
<proteinExistence type="inferred from homology"/>
<evidence type="ECO:0000313" key="18">
    <source>
        <dbReference type="EMBL" id="RIH86335.1"/>
    </source>
</evidence>
<keyword evidence="9 12" id="KW-0745">Spermidine biosynthesis</keyword>
<dbReference type="InterPro" id="IPR022653">
    <property type="entry name" value="De-COase2_pyr-phos_BS"/>
</dbReference>
<keyword evidence="7 12" id="KW-0460">Magnesium</keyword>
<evidence type="ECO:0000313" key="19">
    <source>
        <dbReference type="Proteomes" id="UP000265800"/>
    </source>
</evidence>
<dbReference type="Pfam" id="PF17810">
    <property type="entry name" value="Arg_decarb_HB"/>
    <property type="match status" value="1"/>
</dbReference>
<comment type="catalytic activity">
    <reaction evidence="12">
        <text>L-arginine + H(+) = agmatine + CO2</text>
        <dbReference type="Rhea" id="RHEA:17641"/>
        <dbReference type="ChEBI" id="CHEBI:15378"/>
        <dbReference type="ChEBI" id="CHEBI:16526"/>
        <dbReference type="ChEBI" id="CHEBI:32682"/>
        <dbReference type="ChEBI" id="CHEBI:58145"/>
        <dbReference type="EC" id="4.1.1.19"/>
    </reaction>
</comment>
<dbReference type="Gene3D" id="1.10.287.3440">
    <property type="match status" value="1"/>
</dbReference>
<evidence type="ECO:0000256" key="12">
    <source>
        <dbReference type="HAMAP-Rule" id="MF_01417"/>
    </source>
</evidence>
<dbReference type="CDD" id="cd06830">
    <property type="entry name" value="PLPDE_III_ADC"/>
    <property type="match status" value="1"/>
</dbReference>
<evidence type="ECO:0000256" key="6">
    <source>
        <dbReference type="ARBA" id="ARBA00022793"/>
    </source>
</evidence>
<evidence type="ECO:0000256" key="11">
    <source>
        <dbReference type="ARBA" id="ARBA00023239"/>
    </source>
</evidence>
<dbReference type="GO" id="GO:0008295">
    <property type="term" value="P:spermidine biosynthetic process"/>
    <property type="evidence" value="ECO:0007669"/>
    <property type="project" value="UniProtKB-UniRule"/>
</dbReference>
<comment type="function">
    <text evidence="3 12">Catalyzes the biosynthesis of agmatine from arginine.</text>
</comment>
<keyword evidence="8 12" id="KW-0663">Pyridoxal phosphate</keyword>
<evidence type="ECO:0000256" key="14">
    <source>
        <dbReference type="PIRSR" id="PIRSR600183-50"/>
    </source>
</evidence>
<evidence type="ECO:0000256" key="8">
    <source>
        <dbReference type="ARBA" id="ARBA00022898"/>
    </source>
</evidence>
<reference evidence="18 19" key="1">
    <citation type="submission" date="2018-08" db="EMBL/GenBank/DDBJ databases">
        <title>Meiothermus luteus KCTC 52599 genome sequencing project.</title>
        <authorList>
            <person name="Da Costa M.S."/>
            <person name="Albuquerque L."/>
            <person name="Raposo P."/>
            <person name="Froufe H.J.C."/>
            <person name="Barroso C.S."/>
            <person name="Egas C."/>
        </authorList>
    </citation>
    <scope>NUCLEOTIDE SEQUENCE [LARGE SCALE GENOMIC DNA]</scope>
    <source>
        <strain evidence="18 19">KCTC 52599</strain>
    </source>
</reference>
<comment type="similarity">
    <text evidence="4 12">Belongs to the Orn/Lys/Arg decarboxylase class-II family. SpeA subfamily.</text>
</comment>
<dbReference type="InterPro" id="IPR002985">
    <property type="entry name" value="Arg_decrbxlase"/>
</dbReference>
<dbReference type="SUPFAM" id="SSF51419">
    <property type="entry name" value="PLP-binding barrel"/>
    <property type="match status" value="1"/>
</dbReference>
<keyword evidence="6 12" id="KW-0210">Decarboxylase</keyword>
<dbReference type="Gene3D" id="1.20.58.930">
    <property type="match status" value="1"/>
</dbReference>
<comment type="cofactor">
    <cofactor evidence="1 12 13">
        <name>pyridoxal 5'-phosphate</name>
        <dbReference type="ChEBI" id="CHEBI:597326"/>
    </cofactor>
</comment>
<dbReference type="GO" id="GO:0046872">
    <property type="term" value="F:metal ion binding"/>
    <property type="evidence" value="ECO:0007669"/>
    <property type="project" value="UniProtKB-KW"/>
</dbReference>
<dbReference type="Gene3D" id="3.20.20.10">
    <property type="entry name" value="Alanine racemase"/>
    <property type="match status" value="1"/>
</dbReference>
<feature type="domain" description="Arginine decarboxylase helical bundle" evidence="16">
    <location>
        <begin position="387"/>
        <end position="468"/>
    </location>
</feature>
<keyword evidence="5 12" id="KW-0479">Metal-binding</keyword>
<evidence type="ECO:0000256" key="9">
    <source>
        <dbReference type="ARBA" id="ARBA00023066"/>
    </source>
</evidence>
<evidence type="ECO:0000256" key="13">
    <source>
        <dbReference type="PIRSR" id="PIRSR001336-50"/>
    </source>
</evidence>
<evidence type="ECO:0000256" key="1">
    <source>
        <dbReference type="ARBA" id="ARBA00001933"/>
    </source>
</evidence>
<dbReference type="Pfam" id="PF02784">
    <property type="entry name" value="Orn_Arg_deC_N"/>
    <property type="match status" value="1"/>
</dbReference>
<dbReference type="PIRSF" id="PIRSF001336">
    <property type="entry name" value="Arg_decrbxlase"/>
    <property type="match status" value="1"/>
</dbReference>
<comment type="caution">
    <text evidence="18">The sequence shown here is derived from an EMBL/GenBank/DDBJ whole genome shotgun (WGS) entry which is preliminary data.</text>
</comment>
<dbReference type="EC" id="4.1.1.19" evidence="12"/>
<dbReference type="InterPro" id="IPR009006">
    <property type="entry name" value="Ala_racemase/Decarboxylase_C"/>
</dbReference>
<comment type="pathway">
    <text evidence="12">Amine and polyamine biosynthesis; agmatine biosynthesis; agmatine from L-arginine: step 1/1.</text>
</comment>
<dbReference type="PANTHER" id="PTHR43295">
    <property type="entry name" value="ARGININE DECARBOXYLASE"/>
    <property type="match status" value="1"/>
</dbReference>
<dbReference type="PANTHER" id="PTHR43295:SF9">
    <property type="entry name" value="BIOSYNTHETIC ARGININE DECARBOXYLASE"/>
    <property type="match status" value="1"/>
</dbReference>
<dbReference type="Proteomes" id="UP000265800">
    <property type="component" value="Unassembled WGS sequence"/>
</dbReference>
<dbReference type="EMBL" id="QWKZ01000033">
    <property type="protein sequence ID" value="RIH86335.1"/>
    <property type="molecule type" value="Genomic_DNA"/>
</dbReference>
<dbReference type="InterPro" id="IPR022644">
    <property type="entry name" value="De-COase2_N"/>
</dbReference>
<dbReference type="GO" id="GO:0006527">
    <property type="term" value="P:L-arginine catabolic process"/>
    <property type="evidence" value="ECO:0007669"/>
    <property type="project" value="InterPro"/>
</dbReference>
<name>A0A399ERB2_9DEIN</name>
<evidence type="ECO:0000259" key="17">
    <source>
        <dbReference type="Pfam" id="PF17944"/>
    </source>
</evidence>
<feature type="domain" description="Arginine decarboxylase C-terminal helical" evidence="17">
    <location>
        <begin position="597"/>
        <end position="645"/>
    </location>
</feature>
<evidence type="ECO:0000256" key="2">
    <source>
        <dbReference type="ARBA" id="ARBA00001946"/>
    </source>
</evidence>
<comment type="cofactor">
    <cofactor evidence="2 12">
        <name>Mg(2+)</name>
        <dbReference type="ChEBI" id="CHEBI:18420"/>
    </cofactor>
</comment>
<dbReference type="PRINTS" id="PR01179">
    <property type="entry name" value="ODADCRBXLASE"/>
</dbReference>
<evidence type="ECO:0000259" key="16">
    <source>
        <dbReference type="Pfam" id="PF17810"/>
    </source>
</evidence>
<dbReference type="HAMAP" id="MF_01417">
    <property type="entry name" value="SpeA"/>
    <property type="match status" value="1"/>
</dbReference>
<dbReference type="InterPro" id="IPR040634">
    <property type="entry name" value="Arg_decarb_HB"/>
</dbReference>
<evidence type="ECO:0000256" key="10">
    <source>
        <dbReference type="ARBA" id="ARBA00023115"/>
    </source>
</evidence>
<protein>
    <recommendedName>
        <fullName evidence="12">Biosynthetic arginine decarboxylase</fullName>
        <shortName evidence="12">ADC</shortName>
        <ecNumber evidence="12">4.1.1.19</ecNumber>
    </recommendedName>
</protein>
<dbReference type="InterPro" id="IPR029066">
    <property type="entry name" value="PLP-binding_barrel"/>
</dbReference>
<dbReference type="InterPro" id="IPR041128">
    <property type="entry name" value="Arg_decarbox_C"/>
</dbReference>
<feature type="active site" description="Proton donor" evidence="14">
    <location>
        <position position="518"/>
    </location>
</feature>
<dbReference type="PRINTS" id="PR01180">
    <property type="entry name" value="ARGDCRBXLASE"/>
</dbReference>
<dbReference type="UniPathway" id="UPA00186">
    <property type="reaction ID" value="UER00284"/>
</dbReference>
<dbReference type="Gene3D" id="2.40.37.10">
    <property type="entry name" value="Lyase, Ornithine Decarboxylase, Chain A, domain 1"/>
    <property type="match status" value="1"/>
</dbReference>
<feature type="modified residue" description="N6-(pyridoxal phosphate)lysine" evidence="12 13">
    <location>
        <position position="120"/>
    </location>
</feature>
<keyword evidence="19" id="KW-1185">Reference proteome</keyword>
<gene>
    <name evidence="12 18" type="primary">speA</name>
    <name evidence="18" type="ORF">Mlute_01281</name>
</gene>
<keyword evidence="10 12" id="KW-0620">Polyamine biosynthesis</keyword>
<dbReference type="InterPro" id="IPR000183">
    <property type="entry name" value="Orn/DAP/Arg_de-COase"/>
</dbReference>
<accession>A0A399ERB2</accession>
<evidence type="ECO:0000259" key="15">
    <source>
        <dbReference type="Pfam" id="PF02784"/>
    </source>
</evidence>